<name>V5GGD5_BYSSN</name>
<accession>V5GGD5</accession>
<dbReference type="HOGENOM" id="CLU_1731207_0_0_1"/>
<comment type="caution">
    <text evidence="2">The sequence shown here is derived from an EMBL/GenBank/DDBJ whole genome shotgun (WGS) entry which is preliminary data.</text>
</comment>
<dbReference type="AlphaFoldDB" id="V5GGD5"/>
<feature type="region of interest" description="Disordered" evidence="1">
    <location>
        <begin position="84"/>
        <end position="151"/>
    </location>
</feature>
<gene>
    <name evidence="2" type="ORF">PVAR5_8733</name>
</gene>
<keyword evidence="3" id="KW-1185">Reference proteome</keyword>
<evidence type="ECO:0000256" key="1">
    <source>
        <dbReference type="SAM" id="MobiDB-lite"/>
    </source>
</evidence>
<proteinExistence type="predicted"/>
<organism evidence="2 3">
    <name type="scientific">Byssochlamys spectabilis (strain No. 5 / NBRC 109023)</name>
    <name type="common">Paecilomyces variotii</name>
    <dbReference type="NCBI Taxonomy" id="1356009"/>
    <lineage>
        <taxon>Eukaryota</taxon>
        <taxon>Fungi</taxon>
        <taxon>Dikarya</taxon>
        <taxon>Ascomycota</taxon>
        <taxon>Pezizomycotina</taxon>
        <taxon>Eurotiomycetes</taxon>
        <taxon>Eurotiomycetidae</taxon>
        <taxon>Eurotiales</taxon>
        <taxon>Thermoascaceae</taxon>
        <taxon>Paecilomyces</taxon>
    </lineage>
</organism>
<evidence type="ECO:0000313" key="2">
    <source>
        <dbReference type="EMBL" id="GAE00003.1"/>
    </source>
</evidence>
<protein>
    <submittedName>
        <fullName evidence="2">Uncharacterized protein</fullName>
    </submittedName>
</protein>
<dbReference type="EMBL" id="BAUL01000345">
    <property type="protein sequence ID" value="GAE00003.1"/>
    <property type="molecule type" value="Genomic_DNA"/>
</dbReference>
<dbReference type="Proteomes" id="UP000018001">
    <property type="component" value="Unassembled WGS sequence"/>
</dbReference>
<reference evidence="3" key="1">
    <citation type="journal article" date="2014" name="Genome Announc.">
        <title>Draft genome sequence of the formaldehyde-resistant fungus Byssochlamys spectabilis No. 5 (anamorph Paecilomyces variotii No. 5) (NBRC109023).</title>
        <authorList>
            <person name="Oka T."/>
            <person name="Ekino K."/>
            <person name="Fukuda K."/>
            <person name="Nomura Y."/>
        </authorList>
    </citation>
    <scope>NUCLEOTIDE SEQUENCE [LARGE SCALE GENOMIC DNA]</scope>
    <source>
        <strain evidence="3">No. 5 / NBRC 109023</strain>
    </source>
</reference>
<sequence length="151" mass="16446">MPASECGQKRLWTVPQLYQMYHTRDRVCPEVCFEERGTPHSGGGIDFGTAHDVRGFRAFMCTERLNVPIDSACLWVRTADPVDRKQGNAADAPPRTATALASELHLGTGMPERRGSYKPAGQEPAQSASSAPQASWPSAFTTVDSLSARRP</sequence>
<evidence type="ECO:0000313" key="3">
    <source>
        <dbReference type="Proteomes" id="UP000018001"/>
    </source>
</evidence>
<dbReference type="InParanoid" id="V5GGD5"/>
<feature type="compositionally biased region" description="Low complexity" evidence="1">
    <location>
        <begin position="119"/>
        <end position="139"/>
    </location>
</feature>